<dbReference type="GO" id="GO:0008168">
    <property type="term" value="F:methyltransferase activity"/>
    <property type="evidence" value="ECO:0007669"/>
    <property type="project" value="UniProtKB-KW"/>
</dbReference>
<dbReference type="PANTHER" id="PTHR43861:SF1">
    <property type="entry name" value="TRANS-ACONITATE 2-METHYLTRANSFERASE"/>
    <property type="match status" value="1"/>
</dbReference>
<keyword evidence="6" id="KW-1185">Reference proteome</keyword>
<name>A0A918YMJ9_9ACTN</name>
<comment type="caution">
    <text evidence="5">The sequence shown here is derived from an EMBL/GenBank/DDBJ whole genome shotgun (WGS) entry which is preliminary data.</text>
</comment>
<reference evidence="5" key="1">
    <citation type="journal article" date="2014" name="Int. J. Syst. Evol. Microbiol.">
        <title>Complete genome sequence of Corynebacterium casei LMG S-19264T (=DSM 44701T), isolated from a smear-ripened cheese.</title>
        <authorList>
            <consortium name="US DOE Joint Genome Institute (JGI-PGF)"/>
            <person name="Walter F."/>
            <person name="Albersmeier A."/>
            <person name="Kalinowski J."/>
            <person name="Ruckert C."/>
        </authorList>
    </citation>
    <scope>NUCLEOTIDE SEQUENCE</scope>
    <source>
        <strain evidence="5">JCM 4714</strain>
    </source>
</reference>
<accession>A0A918YMJ9</accession>
<dbReference type="GO" id="GO:0032259">
    <property type="term" value="P:methylation"/>
    <property type="evidence" value="ECO:0007669"/>
    <property type="project" value="UniProtKB-KW"/>
</dbReference>
<evidence type="ECO:0000256" key="3">
    <source>
        <dbReference type="SAM" id="MobiDB-lite"/>
    </source>
</evidence>
<dbReference type="Gene3D" id="3.40.50.150">
    <property type="entry name" value="Vaccinia Virus protein VP39"/>
    <property type="match status" value="1"/>
</dbReference>
<keyword evidence="2" id="KW-0808">Transferase</keyword>
<evidence type="ECO:0000256" key="2">
    <source>
        <dbReference type="ARBA" id="ARBA00022679"/>
    </source>
</evidence>
<keyword evidence="1 5" id="KW-0489">Methyltransferase</keyword>
<feature type="region of interest" description="Disordered" evidence="3">
    <location>
        <begin position="189"/>
        <end position="236"/>
    </location>
</feature>
<dbReference type="GO" id="GO:0017000">
    <property type="term" value="P:antibiotic biosynthetic process"/>
    <property type="evidence" value="ECO:0007669"/>
    <property type="project" value="UniProtKB-ARBA"/>
</dbReference>
<dbReference type="EMBL" id="BMVG01000020">
    <property type="protein sequence ID" value="GHE09596.1"/>
    <property type="molecule type" value="Genomic_DNA"/>
</dbReference>
<dbReference type="PANTHER" id="PTHR43861">
    <property type="entry name" value="TRANS-ACONITATE 2-METHYLTRANSFERASE-RELATED"/>
    <property type="match status" value="1"/>
</dbReference>
<proteinExistence type="predicted"/>
<gene>
    <name evidence="5" type="ORF">GCM10010339_62450</name>
</gene>
<evidence type="ECO:0000259" key="4">
    <source>
        <dbReference type="Pfam" id="PF13649"/>
    </source>
</evidence>
<reference evidence="5" key="2">
    <citation type="submission" date="2020-09" db="EMBL/GenBank/DDBJ databases">
        <authorList>
            <person name="Sun Q."/>
            <person name="Ohkuma M."/>
        </authorList>
    </citation>
    <scope>NUCLEOTIDE SEQUENCE</scope>
    <source>
        <strain evidence="5">JCM 4714</strain>
    </source>
</reference>
<dbReference type="InterPro" id="IPR041698">
    <property type="entry name" value="Methyltransf_25"/>
</dbReference>
<evidence type="ECO:0000313" key="6">
    <source>
        <dbReference type="Proteomes" id="UP000655443"/>
    </source>
</evidence>
<sequence length="236" mass="25645">MVISPEGAAMARLFDSLGMDYEHAFTGRKQAQIDAVEELTGRLAPGSRVLDVGCATGRPTTEQLCAKGLDVTGVDISEVMLAHARRQVPQARFILADLFSDTTDLGAYDAVVCLFCLVNLPEPRFVEGLRRLAALTVPGGTIMVAVPESRGTEEVHFLNLTYRPMRCLPEDLHRYARLAGLEVERVQARAEPASQSQSAPGRSLFLWTTTPAPSPHASSRDASRHSAGSPHPRMRP</sequence>
<evidence type="ECO:0000313" key="5">
    <source>
        <dbReference type="EMBL" id="GHE09596.1"/>
    </source>
</evidence>
<feature type="domain" description="Methyltransferase" evidence="4">
    <location>
        <begin position="49"/>
        <end position="140"/>
    </location>
</feature>
<feature type="compositionally biased region" description="Polar residues" evidence="3">
    <location>
        <begin position="193"/>
        <end position="210"/>
    </location>
</feature>
<organism evidence="5 6">
    <name type="scientific">Streptomyces alanosinicus</name>
    <dbReference type="NCBI Taxonomy" id="68171"/>
    <lineage>
        <taxon>Bacteria</taxon>
        <taxon>Bacillati</taxon>
        <taxon>Actinomycetota</taxon>
        <taxon>Actinomycetes</taxon>
        <taxon>Kitasatosporales</taxon>
        <taxon>Streptomycetaceae</taxon>
        <taxon>Streptomyces</taxon>
    </lineage>
</organism>
<protein>
    <submittedName>
        <fullName evidence="5">Methyltransferase</fullName>
    </submittedName>
</protein>
<dbReference type="AlphaFoldDB" id="A0A918YMJ9"/>
<dbReference type="InterPro" id="IPR029063">
    <property type="entry name" value="SAM-dependent_MTases_sf"/>
</dbReference>
<dbReference type="Pfam" id="PF13649">
    <property type="entry name" value="Methyltransf_25"/>
    <property type="match status" value="1"/>
</dbReference>
<dbReference type="Proteomes" id="UP000655443">
    <property type="component" value="Unassembled WGS sequence"/>
</dbReference>
<dbReference type="SUPFAM" id="SSF53335">
    <property type="entry name" value="S-adenosyl-L-methionine-dependent methyltransferases"/>
    <property type="match status" value="1"/>
</dbReference>
<dbReference type="CDD" id="cd02440">
    <property type="entry name" value="AdoMet_MTases"/>
    <property type="match status" value="1"/>
</dbReference>
<evidence type="ECO:0000256" key="1">
    <source>
        <dbReference type="ARBA" id="ARBA00022603"/>
    </source>
</evidence>